<reference evidence="2 3" key="1">
    <citation type="submission" date="2016-12" db="EMBL/GenBank/DDBJ databases">
        <authorList>
            <person name="Song W.-J."/>
            <person name="Kurnit D.M."/>
        </authorList>
    </citation>
    <scope>NUCLEOTIDE SEQUENCE [LARGE SCALE GENOMIC DNA]</scope>
    <source>
        <strain evidence="2 3">STM7296</strain>
    </source>
</reference>
<feature type="transmembrane region" description="Helical" evidence="1">
    <location>
        <begin position="15"/>
        <end position="35"/>
    </location>
</feature>
<dbReference type="EMBL" id="CYGX02000019">
    <property type="protein sequence ID" value="SIT39024.1"/>
    <property type="molecule type" value="Genomic_DNA"/>
</dbReference>
<name>A0A1N7RVA6_9BURK</name>
<sequence>MIDSLVRVSGWQQLYHLWELLVMLFKFLWALLRLLGGG</sequence>
<gene>
    <name evidence="2" type="ORF">BN2475_190027</name>
</gene>
<evidence type="ECO:0000256" key="1">
    <source>
        <dbReference type="SAM" id="Phobius"/>
    </source>
</evidence>
<evidence type="ECO:0000313" key="2">
    <source>
        <dbReference type="EMBL" id="SIT39024.1"/>
    </source>
</evidence>
<organism evidence="2 3">
    <name type="scientific">Paraburkholderia ribeironis</name>
    <dbReference type="NCBI Taxonomy" id="1247936"/>
    <lineage>
        <taxon>Bacteria</taxon>
        <taxon>Pseudomonadati</taxon>
        <taxon>Pseudomonadota</taxon>
        <taxon>Betaproteobacteria</taxon>
        <taxon>Burkholderiales</taxon>
        <taxon>Burkholderiaceae</taxon>
        <taxon>Paraburkholderia</taxon>
    </lineage>
</organism>
<evidence type="ECO:0000313" key="3">
    <source>
        <dbReference type="Proteomes" id="UP000187012"/>
    </source>
</evidence>
<keyword evidence="1" id="KW-0472">Membrane</keyword>
<protein>
    <submittedName>
        <fullName evidence="2">Uncharacterized protein</fullName>
    </submittedName>
</protein>
<dbReference type="Proteomes" id="UP000187012">
    <property type="component" value="Unassembled WGS sequence"/>
</dbReference>
<keyword evidence="3" id="KW-1185">Reference proteome</keyword>
<keyword evidence="1" id="KW-0812">Transmembrane</keyword>
<proteinExistence type="predicted"/>
<accession>A0A1N7RVA6</accession>
<keyword evidence="1" id="KW-1133">Transmembrane helix</keyword>
<dbReference type="AlphaFoldDB" id="A0A1N7RVA6"/>